<keyword evidence="3" id="KW-1185">Reference proteome</keyword>
<accession>A0AA38NI28</accession>
<dbReference type="Proteomes" id="UP001163798">
    <property type="component" value="Unassembled WGS sequence"/>
</dbReference>
<keyword evidence="1" id="KW-0472">Membrane</keyword>
<name>A0AA38NI28_9AGAR</name>
<sequence length="75" mass="8818">MNKHHYVIMLSWYRTRCAREGRYPNSGFVWFRSCYLLLASLLALAVAQSRSRLLDFNSLVDTTRQDEEEEDGVKC</sequence>
<feature type="transmembrane region" description="Helical" evidence="1">
    <location>
        <begin position="29"/>
        <end position="47"/>
    </location>
</feature>
<comment type="caution">
    <text evidence="2">The sequence shown here is derived from an EMBL/GenBank/DDBJ whole genome shotgun (WGS) entry which is preliminary data.</text>
</comment>
<gene>
    <name evidence="2" type="ORF">GGU10DRAFT_362869</name>
</gene>
<evidence type="ECO:0000256" key="1">
    <source>
        <dbReference type="SAM" id="Phobius"/>
    </source>
</evidence>
<evidence type="ECO:0000313" key="3">
    <source>
        <dbReference type="Proteomes" id="UP001163798"/>
    </source>
</evidence>
<keyword evidence="1" id="KW-1133">Transmembrane helix</keyword>
<evidence type="ECO:0000313" key="2">
    <source>
        <dbReference type="EMBL" id="KAJ3782747.1"/>
    </source>
</evidence>
<organism evidence="2 3">
    <name type="scientific">Lentinula aff. detonsa</name>
    <dbReference type="NCBI Taxonomy" id="2804958"/>
    <lineage>
        <taxon>Eukaryota</taxon>
        <taxon>Fungi</taxon>
        <taxon>Dikarya</taxon>
        <taxon>Basidiomycota</taxon>
        <taxon>Agaricomycotina</taxon>
        <taxon>Agaricomycetes</taxon>
        <taxon>Agaricomycetidae</taxon>
        <taxon>Agaricales</taxon>
        <taxon>Marasmiineae</taxon>
        <taxon>Omphalotaceae</taxon>
        <taxon>Lentinula</taxon>
    </lineage>
</organism>
<proteinExistence type="predicted"/>
<keyword evidence="1" id="KW-0812">Transmembrane</keyword>
<dbReference type="EMBL" id="MU793456">
    <property type="protein sequence ID" value="KAJ3782747.1"/>
    <property type="molecule type" value="Genomic_DNA"/>
</dbReference>
<protein>
    <submittedName>
        <fullName evidence="2">Uncharacterized protein</fullName>
    </submittedName>
</protein>
<dbReference type="AlphaFoldDB" id="A0AA38NI28"/>
<reference evidence="2" key="1">
    <citation type="submission" date="2022-08" db="EMBL/GenBank/DDBJ databases">
        <authorList>
            <consortium name="DOE Joint Genome Institute"/>
            <person name="Min B."/>
            <person name="Riley R."/>
            <person name="Sierra-Patev S."/>
            <person name="Naranjo-Ortiz M."/>
            <person name="Looney B."/>
            <person name="Konkel Z."/>
            <person name="Slot J.C."/>
            <person name="Sakamoto Y."/>
            <person name="Steenwyk J.L."/>
            <person name="Rokas A."/>
            <person name="Carro J."/>
            <person name="Camarero S."/>
            <person name="Ferreira P."/>
            <person name="Molpeceres G."/>
            <person name="Ruiz-Duenas F.J."/>
            <person name="Serrano A."/>
            <person name="Henrissat B."/>
            <person name="Drula E."/>
            <person name="Hughes K.W."/>
            <person name="Mata J.L."/>
            <person name="Ishikawa N.K."/>
            <person name="Vargas-Isla R."/>
            <person name="Ushijima S."/>
            <person name="Smith C.A."/>
            <person name="Ahrendt S."/>
            <person name="Andreopoulos W."/>
            <person name="He G."/>
            <person name="Labutti K."/>
            <person name="Lipzen A."/>
            <person name="Ng V."/>
            <person name="Sandor L."/>
            <person name="Barry K."/>
            <person name="Martinez A.T."/>
            <person name="Xiao Y."/>
            <person name="Gibbons J.G."/>
            <person name="Terashima K."/>
            <person name="Hibbett D.S."/>
            <person name="Grigoriev I.V."/>
        </authorList>
    </citation>
    <scope>NUCLEOTIDE SEQUENCE</scope>
    <source>
        <strain evidence="2">TFB10291</strain>
    </source>
</reference>